<comment type="caution">
    <text evidence="2">The sequence shown here is derived from an EMBL/GenBank/DDBJ whole genome shotgun (WGS) entry which is preliminary data.</text>
</comment>
<accession>A0ABS0ACW2</accession>
<dbReference type="InterPro" id="IPR014944">
    <property type="entry name" value="Toxin_SymE-like"/>
</dbReference>
<dbReference type="Proteomes" id="UP000644441">
    <property type="component" value="Unassembled WGS sequence"/>
</dbReference>
<proteinExistence type="predicted"/>
<evidence type="ECO:0000313" key="2">
    <source>
        <dbReference type="EMBL" id="MBF5051971.1"/>
    </source>
</evidence>
<sequence>MAERNVMPEYRATESPAEKPARAFPYWRTLKVHRSRDSVPLKPYQGFQPAPPAVPRVLLRGQWLSEAGFGADTLLDVEVSEGRIVLTAVVN</sequence>
<evidence type="ECO:0000313" key="3">
    <source>
        <dbReference type="Proteomes" id="UP000644441"/>
    </source>
</evidence>
<dbReference type="Pfam" id="PF08845">
    <property type="entry name" value="SymE_toxin"/>
    <property type="match status" value="1"/>
</dbReference>
<reference evidence="2 3" key="1">
    <citation type="submission" date="2012-09" db="EMBL/GenBank/DDBJ databases">
        <title>Genome Sequence of alkane-degrading Bacterium Alcanivorax venustensis ISO4.</title>
        <authorList>
            <person name="Lai Q."/>
            <person name="Shao Z."/>
        </authorList>
    </citation>
    <scope>NUCLEOTIDE SEQUENCE [LARGE SCALE GENOMIC DNA]</scope>
    <source>
        <strain evidence="2 3">ISO4</strain>
    </source>
</reference>
<feature type="domain" description="Toxin SymE-like" evidence="1">
    <location>
        <begin position="53"/>
        <end position="88"/>
    </location>
</feature>
<organism evidence="2 3">
    <name type="scientific">Alloalcanivorax venustensis ISO4</name>
    <dbReference type="NCBI Taxonomy" id="1177184"/>
    <lineage>
        <taxon>Bacteria</taxon>
        <taxon>Pseudomonadati</taxon>
        <taxon>Pseudomonadota</taxon>
        <taxon>Gammaproteobacteria</taxon>
        <taxon>Oceanospirillales</taxon>
        <taxon>Alcanivoracaceae</taxon>
        <taxon>Alloalcanivorax</taxon>
    </lineage>
</organism>
<gene>
    <name evidence="2" type="ORF">ISO4_00573</name>
</gene>
<dbReference type="EMBL" id="ARXR01000003">
    <property type="protein sequence ID" value="MBF5051971.1"/>
    <property type="molecule type" value="Genomic_DNA"/>
</dbReference>
<protein>
    <recommendedName>
        <fullName evidence="1">Toxin SymE-like domain-containing protein</fullName>
    </recommendedName>
</protein>
<dbReference type="RefSeq" id="WP_194855082.1">
    <property type="nucleotide sequence ID" value="NZ_ARXR01000003.1"/>
</dbReference>
<name>A0ABS0ACW2_9GAMM</name>
<keyword evidence="3" id="KW-1185">Reference proteome</keyword>
<evidence type="ECO:0000259" key="1">
    <source>
        <dbReference type="Pfam" id="PF08845"/>
    </source>
</evidence>